<feature type="transmembrane region" description="Helical" evidence="1">
    <location>
        <begin position="303"/>
        <end position="321"/>
    </location>
</feature>
<feature type="transmembrane region" description="Helical" evidence="1">
    <location>
        <begin position="74"/>
        <end position="98"/>
    </location>
</feature>
<feature type="transmembrane region" description="Helical" evidence="1">
    <location>
        <begin position="140"/>
        <end position="160"/>
    </location>
</feature>
<keyword evidence="1" id="KW-0472">Membrane</keyword>
<reference evidence="3" key="1">
    <citation type="submission" date="2017-09" db="EMBL/GenBank/DDBJ databases">
        <title>Depth-based differentiation of microbial function through sediment-hosted aquifers and enrichment of novel symbionts in the deep terrestrial subsurface.</title>
        <authorList>
            <person name="Probst A.J."/>
            <person name="Ladd B."/>
            <person name="Jarett J.K."/>
            <person name="Geller-Mcgrath D.E."/>
            <person name="Sieber C.M.K."/>
            <person name="Emerson J.B."/>
            <person name="Anantharaman K."/>
            <person name="Thomas B.C."/>
            <person name="Malmstrom R."/>
            <person name="Stieglmeier M."/>
            <person name="Klingl A."/>
            <person name="Woyke T."/>
            <person name="Ryan C.M."/>
            <person name="Banfield J.F."/>
        </authorList>
    </citation>
    <scope>NUCLEOTIDE SEQUENCE [LARGE SCALE GENOMIC DNA]</scope>
</reference>
<keyword evidence="1" id="KW-0812">Transmembrane</keyword>
<evidence type="ECO:0000256" key="1">
    <source>
        <dbReference type="SAM" id="Phobius"/>
    </source>
</evidence>
<dbReference type="AlphaFoldDB" id="A0A2M7QIK4"/>
<gene>
    <name evidence="2" type="ORF">COY87_02610</name>
</gene>
<name>A0A2M7QIK4_9BACT</name>
<organism evidence="2 3">
    <name type="scientific">Candidatus Roizmanbacteria bacterium CG_4_10_14_0_8_um_filter_33_9</name>
    <dbReference type="NCBI Taxonomy" id="1974826"/>
    <lineage>
        <taxon>Bacteria</taxon>
        <taxon>Candidatus Roizmaniibacteriota</taxon>
    </lineage>
</organism>
<evidence type="ECO:0000313" key="2">
    <source>
        <dbReference type="EMBL" id="PIY72122.1"/>
    </source>
</evidence>
<feature type="transmembrane region" description="Helical" evidence="1">
    <location>
        <begin position="352"/>
        <end position="373"/>
    </location>
</feature>
<feature type="transmembrane region" description="Helical" evidence="1">
    <location>
        <begin position="7"/>
        <end position="25"/>
    </location>
</feature>
<proteinExistence type="predicted"/>
<comment type="caution">
    <text evidence="2">The sequence shown here is derived from an EMBL/GenBank/DDBJ whole genome shotgun (WGS) entry which is preliminary data.</text>
</comment>
<dbReference type="EMBL" id="PFLI01000089">
    <property type="protein sequence ID" value="PIY72122.1"/>
    <property type="molecule type" value="Genomic_DNA"/>
</dbReference>
<sequence>MNKFIKISLILIIVLNIFFSMWYVLHNDIFFHTDIARDFLLLDDLAKRKLVLIGPRSSGPSGFYHGPAWMYLNYPAFLIGNGNPITVGWFWILLNLIFLTSSFIVAKKLFNSKTALIFVALLSLFPSIPDPTKNWLNGYYNPFGAMFLIPFYFYCIITYGRKLHKKWLVLALLLNGFMFQFQVAFGGPLLILTSLFVIYKIVKKRLYSHLLAFLILLIPFSTYIIFDLRHNFSHVKAITNLFNDPYKDKIPFLEIVKQRLGMLNMTGMHFFREPHDVFGLVYAYAIAFGIFIAIKVKTIKEKLPYQLFLYIYIGYFILSCLHNGWLMYYYWMPIFPLVFLIFASLESFIPKIIYYTLLFVCLVSNMFISVNYAKQSANFIGKNQDSWKFESSVAETVFKDANGKEFGFFIYSPDIFAYSSKYPFIYQERLNPQTKMHIYERLPLTYLIIAPPPKDKPWMTGDWWKTNKIGIKQTPIKSWDFDNGYKIEKYLLTNKDLKSPMDQNLNDWIYFR</sequence>
<feature type="transmembrane region" description="Helical" evidence="1">
    <location>
        <begin position="277"/>
        <end position="297"/>
    </location>
</feature>
<evidence type="ECO:0000313" key="3">
    <source>
        <dbReference type="Proteomes" id="UP000229401"/>
    </source>
</evidence>
<evidence type="ECO:0008006" key="4">
    <source>
        <dbReference type="Google" id="ProtNLM"/>
    </source>
</evidence>
<protein>
    <recommendedName>
        <fullName evidence="4">Glycosyltransferase RgtA/B/C/D-like domain-containing protein</fullName>
    </recommendedName>
</protein>
<keyword evidence="1" id="KW-1133">Transmembrane helix</keyword>
<feature type="transmembrane region" description="Helical" evidence="1">
    <location>
        <begin position="167"/>
        <end position="200"/>
    </location>
</feature>
<dbReference type="Proteomes" id="UP000229401">
    <property type="component" value="Unassembled WGS sequence"/>
</dbReference>
<feature type="transmembrane region" description="Helical" evidence="1">
    <location>
        <begin position="206"/>
        <end position="226"/>
    </location>
</feature>
<accession>A0A2M7QIK4</accession>